<evidence type="ECO:0000313" key="2">
    <source>
        <dbReference type="EMBL" id="MBK4346404.1"/>
    </source>
</evidence>
<protein>
    <submittedName>
        <fullName evidence="2">GerMN domain-containing protein</fullName>
    </submittedName>
</protein>
<sequence length="565" mass="58831">MTDRRIRRAAIVAAVVSVATLLAGCVSIPSSGPVDQGLAIASGTGGTSFEVNPEGPEKGASQLDIVKGFVAAFQSSTGGYSVAKQYLSASFSDKWQPQQSVQVRSGAPRYAQQSDGSISYAFTTSATVDAVGSYKQADAPVSLPFTFVKEGGQWRISSAPNGIVLSDQTFQRVFIKHPIYFLDPTGRNLVPDLRWFALGTAPTRIVSALLNGPPQWLEGAVRTYFPDGTQLSDSGSLVTVDSGIARVDLTKQASTATAQQQQLMLLQLTDSLRSIASISRVEISVDGTPLAIPDLGATGPQPDPKVDGQALVFLRKQFGFYANGKVAPIPQSSRVAALAPTAATLSSDGGDVAVLGSAGVSLVAKASTPARLLDERPNLIAPSLDEDGFVWSVPSDQPDAILAIDATGKQNPVAPSLPADATVTSMQVSRDGARIAFLLSTGTGPRLLVAAILRDSKRVPVGIGPSILDVPFSGGDAREVTWVDELTVATLVTTGTQSQVVTFVIGGQRTDLAALTDSRSIVGGNGLDGLRVLGDDGVLYSYPGSSWQSTKARVSFIATQRGIAG</sequence>
<dbReference type="SMART" id="SM00909">
    <property type="entry name" value="Germane"/>
    <property type="match status" value="1"/>
</dbReference>
<dbReference type="Proteomes" id="UP000636458">
    <property type="component" value="Unassembled WGS sequence"/>
</dbReference>
<dbReference type="Pfam" id="PF25976">
    <property type="entry name" value="LpqB_N"/>
    <property type="match status" value="1"/>
</dbReference>
<dbReference type="SUPFAM" id="SSF82171">
    <property type="entry name" value="DPP6 N-terminal domain-like"/>
    <property type="match status" value="1"/>
</dbReference>
<dbReference type="Pfam" id="PF10647">
    <property type="entry name" value="Gmad1"/>
    <property type="match status" value="1"/>
</dbReference>
<proteinExistence type="predicted"/>
<dbReference type="InterPro" id="IPR019606">
    <property type="entry name" value="GerMN"/>
</dbReference>
<dbReference type="InterPro" id="IPR059026">
    <property type="entry name" value="LpqB_N"/>
</dbReference>
<gene>
    <name evidence="2" type="ORF">IV501_02045</name>
</gene>
<dbReference type="EMBL" id="JAEPES010000001">
    <property type="protein sequence ID" value="MBK4346404.1"/>
    <property type="molecule type" value="Genomic_DNA"/>
</dbReference>
<comment type="caution">
    <text evidence="2">The sequence shown here is derived from an EMBL/GenBank/DDBJ whole genome shotgun (WGS) entry which is preliminary data.</text>
</comment>
<name>A0A934SJB2_9MICO</name>
<reference evidence="2" key="1">
    <citation type="submission" date="2021-01" db="EMBL/GenBank/DDBJ databases">
        <title>Lacisediminihabitans sp. nov. strain G11-30, isolated from Antarctic Soil.</title>
        <authorList>
            <person name="Li J."/>
        </authorList>
    </citation>
    <scope>NUCLEOTIDE SEQUENCE</scope>
    <source>
        <strain evidence="2">G11-30</strain>
    </source>
</reference>
<dbReference type="PROSITE" id="PS51257">
    <property type="entry name" value="PROKAR_LIPOPROTEIN"/>
    <property type="match status" value="1"/>
</dbReference>
<accession>A0A934SJB2</accession>
<dbReference type="RefSeq" id="WP_200554736.1">
    <property type="nucleotide sequence ID" value="NZ_JAEPES010000001.1"/>
</dbReference>
<evidence type="ECO:0000313" key="3">
    <source>
        <dbReference type="Proteomes" id="UP000636458"/>
    </source>
</evidence>
<organism evidence="2 3">
    <name type="scientific">Lacisediminihabitans changchengi</name>
    <dbReference type="NCBI Taxonomy" id="2787634"/>
    <lineage>
        <taxon>Bacteria</taxon>
        <taxon>Bacillati</taxon>
        <taxon>Actinomycetota</taxon>
        <taxon>Actinomycetes</taxon>
        <taxon>Micrococcales</taxon>
        <taxon>Microbacteriaceae</taxon>
        <taxon>Lacisediminihabitans</taxon>
    </lineage>
</organism>
<dbReference type="AlphaFoldDB" id="A0A934SJB2"/>
<keyword evidence="3" id="KW-1185">Reference proteome</keyword>
<feature type="domain" description="GerMN" evidence="1">
    <location>
        <begin position="202"/>
        <end position="294"/>
    </location>
</feature>
<evidence type="ECO:0000259" key="1">
    <source>
        <dbReference type="SMART" id="SM00909"/>
    </source>
</evidence>
<dbReference type="InterPro" id="IPR018910">
    <property type="entry name" value="LpqB_C"/>
</dbReference>
<dbReference type="Pfam" id="PF10646">
    <property type="entry name" value="Germane"/>
    <property type="match status" value="1"/>
</dbReference>